<organism evidence="2">
    <name type="scientific">Cryptosporidium hominis</name>
    <dbReference type="NCBI Taxonomy" id="237895"/>
    <lineage>
        <taxon>Eukaryota</taxon>
        <taxon>Sar</taxon>
        <taxon>Alveolata</taxon>
        <taxon>Apicomplexa</taxon>
        <taxon>Conoidasida</taxon>
        <taxon>Coccidia</taxon>
        <taxon>Eucoccidiorida</taxon>
        <taxon>Eimeriorina</taxon>
        <taxon>Cryptosporidiidae</taxon>
        <taxon>Cryptosporidium</taxon>
    </lineage>
</organism>
<dbReference type="OrthoDB" id="341418at2759"/>
<protein>
    <submittedName>
        <fullName evidence="2">Uncharacterized protein</fullName>
    </submittedName>
</protein>
<dbReference type="VEuPathDB" id="CryptoDB:Chro.40255"/>
<dbReference type="VEuPathDB" id="CryptoDB:CHUDEA4_2240"/>
<name>A0A0S4TE59_CRYHO</name>
<sequence>MPLNQELDQICCISTWHKETNSINLYNEELCNSKVMFPWSMGNRVPINSVSCSESIFNCNETINSGPIGRQKLKTFLEASIQSSQIYNLSIPNISRILSDWRKENEIKNTFVMELVDFTKLCGIKKNKTYRDLFELLSKIFISKLKNKKILDYRTYTKFDNLALKCVKMINVPHLVESVIALLTKFNRLSDKVIKEITTPDLYLFPRFLSFYKLAPIKLRQQMWLRRPRWFVYEIIPLIILFTKIFSSVDYYSIFNISNPRNSNDQNSSFDLIREFLRSAKINSRGNAGLDLKTEVDSFFFEFVKRNEYCSLYERKFSQQTNSIDSIYTFVSRIQSLYVSCVEIEHENIERLGESCKSLAFNFMDSGDFYKSFIQLQKDELLLPENSISASISANVCSAIHNISSIPKINNVSSHSLHSNPLINGRSINNNLSNNSTINSSCCNMTICGNILRLGRIVAYISYCIGNYKELYIYFVNTLRQLYIDSLSHNIDIQAVQTDLITCVNQIPVCSNNTNNSINSNSINPHIHFPSKTNSISQNNKTSKIPANKLLNGSRLEGDFSNAEEFHRKNVPNNIDCKQENSFVLGDKKQIISKLNEQRLNNFSGEPYLSSLRIFVALRIFHFNNKLNRSEEEEKKLIENEKSNLMNNNNEFNSEKSNQTELSNFEALNPLAISECDSIAWPCIHIVGNILKDGFSSNKSQESLVNISSTLIIKSKDDLSDISFIFSEPHFLFICSEFILETSILTMFHSSMDAMLVLNPQRRKIPIALISLGLNSPFLSFKNKNSLLRNSSFLTNSSINSISSSVTTSSINDQSVGKSASRSISPFRKMISNDLNSQNNNLSTIPRKRYRKNINDAATIQNHIENNQVSFAIRFDTLLNLLTTFNLNKAQIKENPQIIDAGDCSYSPNITQLMDLKDKKKIDVSFQQTTFCHVSSTIDSNIPRLHNTVFSTFLPLIDRYLELSISSQKSNFTFQNNECEKKKSTRNELLKSIRNELIGYINSISALKYQNYSDILTLKFVRIVSTSLFFTGVKPIIKQESCSVNSLIHYSINGLSYYHSHYAQTKKNPDISLNNQIIAPSLPSCINLSIRLLETSFSSDWINKIFLKSIFGLLHTYPRVYNRFDNPNMKGENEVFAETVSYMNDKNSLFASIPNDIIHGLLLRVVLPSIKDPSISSTEINTIYEIINDAEICSIVDTKTKKLFIERFWLLNPFHFSINISNDKKDQNELKNSPKIQINDLFQFIQNKLCKNEVNFYITIEAPYKTMLWEHHFINSNDCYLLFQRWFLYFVNACKNHDRDNQYYNKLLSLCELIKNIDGDK</sequence>
<dbReference type="EMBL" id="LN877950">
    <property type="protein sequence ID" value="CUV05621.1"/>
    <property type="molecule type" value="Genomic_DNA"/>
</dbReference>
<dbReference type="Proteomes" id="UP000199752">
    <property type="component" value="Chromosome 4"/>
</dbReference>
<feature type="coiled-coil region" evidence="1">
    <location>
        <begin position="624"/>
        <end position="655"/>
    </location>
</feature>
<evidence type="ECO:0000256" key="1">
    <source>
        <dbReference type="SAM" id="Coils"/>
    </source>
</evidence>
<reference evidence="2" key="1">
    <citation type="submission" date="2015-08" db="EMBL/GenBank/DDBJ databases">
        <authorList>
            <person name="Babu N.S."/>
            <person name="Beckwith C.J."/>
            <person name="Beseler K.G."/>
            <person name="Brison A."/>
            <person name="Carone J.V."/>
            <person name="Caskin T.P."/>
            <person name="Diamond M."/>
            <person name="Durham M.E."/>
            <person name="Foxe J.M."/>
            <person name="Go M."/>
            <person name="Henderson B.A."/>
            <person name="Jones I.B."/>
            <person name="McGettigan J.A."/>
            <person name="Micheletti S.J."/>
            <person name="Nasrallah M.E."/>
            <person name="Ortiz D."/>
            <person name="Piller C.R."/>
            <person name="Privatt S.R."/>
            <person name="Schneider S.L."/>
            <person name="Sharp S."/>
            <person name="Smith T.C."/>
            <person name="Stanton J.D."/>
            <person name="Ullery H.E."/>
            <person name="Wilson R.J."/>
            <person name="Serrano M.G."/>
            <person name="Buck G."/>
            <person name="Lee V."/>
            <person name="Wang Y."/>
            <person name="Carvalho R."/>
            <person name="Voegtly L."/>
            <person name="Shi R."/>
            <person name="Duckworth R."/>
            <person name="Johnson A."/>
            <person name="Loviza R."/>
            <person name="Walstead R."/>
            <person name="Shah Z."/>
            <person name="Kiflezghi M."/>
            <person name="Wade K."/>
            <person name="Ball S.L."/>
            <person name="Bradley K.W."/>
            <person name="Asai D.J."/>
            <person name="Bowman C.A."/>
            <person name="Russell D.A."/>
            <person name="Pope W.H."/>
            <person name="Jacobs-Sera D."/>
            <person name="Hendrix R.W."/>
            <person name="Hatfull G.F."/>
        </authorList>
    </citation>
    <scope>NUCLEOTIDE SEQUENCE [LARGE SCALE GENOMIC DNA]</scope>
</reference>
<dbReference type="VEuPathDB" id="CryptoDB:ChTU502y2012_295g0345"/>
<keyword evidence="1" id="KW-0175">Coiled coil</keyword>
<dbReference type="VEuPathDB" id="CryptoDB:GY17_00001689"/>
<gene>
    <name evidence="2" type="ORF">CHUDEA4_2240</name>
</gene>
<evidence type="ECO:0000313" key="2">
    <source>
        <dbReference type="EMBL" id="CUV05621.1"/>
    </source>
</evidence>
<accession>A0A0S4TE59</accession>
<proteinExistence type="predicted"/>